<keyword evidence="17" id="KW-1185">Reference proteome</keyword>
<evidence type="ECO:0000256" key="9">
    <source>
        <dbReference type="ARBA" id="ARBA00031281"/>
    </source>
</evidence>
<comment type="caution">
    <text evidence="16">The sequence shown here is derived from an EMBL/GenBank/DDBJ whole genome shotgun (WGS) entry which is preliminary data.</text>
</comment>
<evidence type="ECO:0000256" key="3">
    <source>
        <dbReference type="ARBA" id="ARBA00022630"/>
    </source>
</evidence>
<dbReference type="GO" id="GO:0006103">
    <property type="term" value="P:2-oxoglutarate metabolic process"/>
    <property type="evidence" value="ECO:0007669"/>
    <property type="project" value="TreeGrafter"/>
</dbReference>
<evidence type="ECO:0000256" key="10">
    <source>
        <dbReference type="PIRSR" id="PIRSR000350-2"/>
    </source>
</evidence>
<dbReference type="InterPro" id="IPR023753">
    <property type="entry name" value="FAD/NAD-binding_dom"/>
</dbReference>
<gene>
    <name evidence="16" type="ORF">SFMTTN_0541</name>
</gene>
<evidence type="ECO:0000256" key="1">
    <source>
        <dbReference type="ARBA" id="ARBA00007532"/>
    </source>
</evidence>
<dbReference type="PIRSF" id="PIRSF000350">
    <property type="entry name" value="Mercury_reductase_MerA"/>
    <property type="match status" value="1"/>
</dbReference>
<dbReference type="InterPro" id="IPR050151">
    <property type="entry name" value="Class-I_Pyr_Nuc-Dis_Oxidored"/>
</dbReference>
<accession>A0A401JB07</accession>
<keyword evidence="3 13" id="KW-0285">Flavoprotein</keyword>
<dbReference type="Gene3D" id="3.30.390.30">
    <property type="match status" value="1"/>
</dbReference>
<protein>
    <recommendedName>
        <fullName evidence="2">Dihydrolipoyl dehydrogenase</fullName>
    </recommendedName>
    <alternativeName>
        <fullName evidence="9">Dihydrolipoamide dehydrogenase</fullName>
    </alternativeName>
</protein>
<evidence type="ECO:0000256" key="7">
    <source>
        <dbReference type="ARBA" id="ARBA00023157"/>
    </source>
</evidence>
<keyword evidence="8 13" id="KW-0676">Redox-active center</keyword>
<evidence type="ECO:0000256" key="11">
    <source>
        <dbReference type="PIRSR" id="PIRSR000350-3"/>
    </source>
</evidence>
<dbReference type="PANTHER" id="PTHR22912">
    <property type="entry name" value="DISULFIDE OXIDOREDUCTASE"/>
    <property type="match status" value="1"/>
</dbReference>
<feature type="binding site" evidence="11">
    <location>
        <position position="262"/>
    </location>
    <ligand>
        <name>NAD(+)</name>
        <dbReference type="ChEBI" id="CHEBI:57540"/>
    </ligand>
</feature>
<feature type="disulfide bond" description="Redox-active" evidence="12">
    <location>
        <begin position="41"/>
        <end position="46"/>
    </location>
</feature>
<comment type="similarity">
    <text evidence="1 13">Belongs to the class-I pyridine nucleotide-disulfide oxidoreductase family.</text>
</comment>
<dbReference type="Proteomes" id="UP000286806">
    <property type="component" value="Unassembled WGS sequence"/>
</dbReference>
<reference evidence="16 17" key="1">
    <citation type="journal article" date="2019" name="Front. Microbiol.">
        <title>Genomes of Neutrophilic Sulfur-Oxidizing Chemolithoautotrophs Representing 9 Proteobacterial Species From 8 Genera.</title>
        <authorList>
            <person name="Watanabe T."/>
            <person name="Kojima H."/>
            <person name="Umezawa K."/>
            <person name="Hori C."/>
            <person name="Takasuka T.E."/>
            <person name="Kato Y."/>
            <person name="Fukui M."/>
        </authorList>
    </citation>
    <scope>NUCLEOTIDE SEQUENCE [LARGE SCALE GENOMIC DNA]</scope>
    <source>
        <strain evidence="16 17">TTN</strain>
    </source>
</reference>
<dbReference type="InterPro" id="IPR012999">
    <property type="entry name" value="Pyr_OxRdtase_I_AS"/>
</dbReference>
<keyword evidence="7" id="KW-1015">Disulfide bond</keyword>
<feature type="domain" description="FAD/NAD(P)-binding" evidence="15">
    <location>
        <begin position="4"/>
        <end position="317"/>
    </location>
</feature>
<organism evidence="16 17">
    <name type="scientific">Sulfuriferula multivorans</name>
    <dbReference type="NCBI Taxonomy" id="1559896"/>
    <lineage>
        <taxon>Bacteria</taxon>
        <taxon>Pseudomonadati</taxon>
        <taxon>Pseudomonadota</taxon>
        <taxon>Betaproteobacteria</taxon>
        <taxon>Nitrosomonadales</taxon>
        <taxon>Sulfuricellaceae</taxon>
        <taxon>Sulfuriferula</taxon>
    </lineage>
</organism>
<comment type="cofactor">
    <cofactor evidence="11">
        <name>FAD</name>
        <dbReference type="ChEBI" id="CHEBI:57692"/>
    </cofactor>
    <text evidence="11">Binds 1 FAD per subunit.</text>
</comment>
<evidence type="ECO:0000256" key="8">
    <source>
        <dbReference type="ARBA" id="ARBA00023284"/>
    </source>
</evidence>
<feature type="active site" description="Proton acceptor" evidence="10">
    <location>
        <position position="436"/>
    </location>
</feature>
<evidence type="ECO:0000313" key="16">
    <source>
        <dbReference type="EMBL" id="GBL44740.1"/>
    </source>
</evidence>
<keyword evidence="4 11" id="KW-0274">FAD</keyword>
<evidence type="ECO:0000259" key="14">
    <source>
        <dbReference type="Pfam" id="PF02852"/>
    </source>
</evidence>
<keyword evidence="5 13" id="KW-0560">Oxidoreductase</keyword>
<evidence type="ECO:0000256" key="13">
    <source>
        <dbReference type="RuleBase" id="RU003691"/>
    </source>
</evidence>
<name>A0A401JB07_9PROT</name>
<dbReference type="EMBL" id="BGOW01000003">
    <property type="protein sequence ID" value="GBL44740.1"/>
    <property type="molecule type" value="Genomic_DNA"/>
</dbReference>
<evidence type="ECO:0000256" key="2">
    <source>
        <dbReference type="ARBA" id="ARBA00016961"/>
    </source>
</evidence>
<dbReference type="PANTHER" id="PTHR22912:SF217">
    <property type="entry name" value="DIHYDROLIPOYL DEHYDROGENASE"/>
    <property type="match status" value="1"/>
</dbReference>
<dbReference type="InterPro" id="IPR004099">
    <property type="entry name" value="Pyr_nucl-diS_OxRdtase_dimer"/>
</dbReference>
<dbReference type="InterPro" id="IPR036188">
    <property type="entry name" value="FAD/NAD-bd_sf"/>
</dbReference>
<feature type="binding site" evidence="11">
    <location>
        <begin position="174"/>
        <end position="181"/>
    </location>
    <ligand>
        <name>NAD(+)</name>
        <dbReference type="ChEBI" id="CHEBI:57540"/>
    </ligand>
</feature>
<dbReference type="GO" id="GO:0050660">
    <property type="term" value="F:flavin adenine dinucleotide binding"/>
    <property type="evidence" value="ECO:0007669"/>
    <property type="project" value="TreeGrafter"/>
</dbReference>
<dbReference type="InterPro" id="IPR016156">
    <property type="entry name" value="FAD/NAD-linked_Rdtase_dimer_sf"/>
</dbReference>
<sequence>MQQFDLIVIGSGPGGYRAAVLATLRGLSVAIIEKADWGGCCLNRGCVPKKDWHHTAQLVAASKGFAKRGISGTLSAELDGAWQHQKKVVETVRDSYTDYMKRLGISAFNGAARFVDAHTVAIGETSINAQHIIIATGSSPLVPDAYPLTPGRVLTTDDLFDHVPPAGKRVALVGSGVIGTEFAFILSQLGRDVLWIANSKPLASSAYSQPALKILYEALARHDIKVRTGCRAQCVEILPDGVKLTLGDGSVETVDWVLLGTGRRPHTDNLGADAAGVTLDAKGFVTVNAHLQTSAPHIYAIGDVANPRMTANQALADAAVAIANILSPGSRQRDAGAVPELVYSAVELGRIGMNEDDAEDAELEPAVGFAAFETNPRALGQDDTDGFVRLIADMDSGALLGAEVVGAEAGEMLHVIAQQFGHDDALARFAGMFYNHPARTEEIQNATETLAAKWGLAQQVFGE</sequence>
<evidence type="ECO:0000259" key="15">
    <source>
        <dbReference type="Pfam" id="PF07992"/>
    </source>
</evidence>
<dbReference type="AlphaFoldDB" id="A0A401JB07"/>
<dbReference type="PRINTS" id="PR00368">
    <property type="entry name" value="FADPNR"/>
</dbReference>
<proteinExistence type="inferred from homology"/>
<dbReference type="PROSITE" id="PS00076">
    <property type="entry name" value="PYRIDINE_REDOX_1"/>
    <property type="match status" value="1"/>
</dbReference>
<feature type="domain" description="Pyridine nucleotide-disulphide oxidoreductase dimerisation" evidence="14">
    <location>
        <begin position="338"/>
        <end position="446"/>
    </location>
</feature>
<dbReference type="Gene3D" id="3.50.50.60">
    <property type="entry name" value="FAD/NAD(P)-binding domain"/>
    <property type="match status" value="2"/>
</dbReference>
<evidence type="ECO:0000313" key="17">
    <source>
        <dbReference type="Proteomes" id="UP000286806"/>
    </source>
</evidence>
<evidence type="ECO:0000256" key="12">
    <source>
        <dbReference type="PIRSR" id="PIRSR000350-4"/>
    </source>
</evidence>
<dbReference type="Pfam" id="PF02852">
    <property type="entry name" value="Pyr_redox_dim"/>
    <property type="match status" value="1"/>
</dbReference>
<evidence type="ECO:0000256" key="5">
    <source>
        <dbReference type="ARBA" id="ARBA00023002"/>
    </source>
</evidence>
<feature type="binding site" evidence="11">
    <location>
        <position position="50"/>
    </location>
    <ligand>
        <name>FAD</name>
        <dbReference type="ChEBI" id="CHEBI:57692"/>
    </ligand>
</feature>
<dbReference type="SUPFAM" id="SSF51905">
    <property type="entry name" value="FAD/NAD(P)-binding domain"/>
    <property type="match status" value="1"/>
</dbReference>
<evidence type="ECO:0000256" key="4">
    <source>
        <dbReference type="ARBA" id="ARBA00022827"/>
    </source>
</evidence>
<dbReference type="InterPro" id="IPR001100">
    <property type="entry name" value="Pyr_nuc-diS_OxRdtase"/>
</dbReference>
<dbReference type="Pfam" id="PF07992">
    <property type="entry name" value="Pyr_redox_2"/>
    <property type="match status" value="1"/>
</dbReference>
<dbReference type="RefSeq" id="WP_223247632.1">
    <property type="nucleotide sequence ID" value="NZ_BGOW01000003.1"/>
</dbReference>
<keyword evidence="11" id="KW-0547">Nucleotide-binding</keyword>
<keyword evidence="6 11" id="KW-0520">NAD</keyword>
<feature type="binding site" evidence="11">
    <location>
        <begin position="136"/>
        <end position="138"/>
    </location>
    <ligand>
        <name>FAD</name>
        <dbReference type="ChEBI" id="CHEBI:57692"/>
    </ligand>
</feature>
<evidence type="ECO:0000256" key="6">
    <source>
        <dbReference type="ARBA" id="ARBA00023027"/>
    </source>
</evidence>
<dbReference type="PRINTS" id="PR00411">
    <property type="entry name" value="PNDRDTASEI"/>
</dbReference>
<feature type="binding site" evidence="11">
    <location>
        <position position="303"/>
    </location>
    <ligand>
        <name>FAD</name>
        <dbReference type="ChEBI" id="CHEBI:57692"/>
    </ligand>
</feature>
<dbReference type="SUPFAM" id="SSF55424">
    <property type="entry name" value="FAD/NAD-linked reductases, dimerisation (C-terminal) domain"/>
    <property type="match status" value="1"/>
</dbReference>
<keyword evidence="16" id="KW-0670">Pyruvate</keyword>
<dbReference type="GO" id="GO:0004148">
    <property type="term" value="F:dihydrolipoyl dehydrogenase (NADH) activity"/>
    <property type="evidence" value="ECO:0007669"/>
    <property type="project" value="TreeGrafter"/>
</dbReference>